<accession>A0ABW4UVD0</accession>
<dbReference type="RefSeq" id="WP_379282996.1">
    <property type="nucleotide sequence ID" value="NZ_JBHUGF010000010.1"/>
</dbReference>
<protein>
    <submittedName>
        <fullName evidence="1">Uncharacterized protein</fullName>
    </submittedName>
</protein>
<evidence type="ECO:0000313" key="2">
    <source>
        <dbReference type="Proteomes" id="UP001597403"/>
    </source>
</evidence>
<reference evidence="2" key="1">
    <citation type="journal article" date="2019" name="Int. J. Syst. Evol. Microbiol.">
        <title>The Global Catalogue of Microorganisms (GCM) 10K type strain sequencing project: providing services to taxonomists for standard genome sequencing and annotation.</title>
        <authorList>
            <consortium name="The Broad Institute Genomics Platform"/>
            <consortium name="The Broad Institute Genome Sequencing Center for Infectious Disease"/>
            <person name="Wu L."/>
            <person name="Ma J."/>
        </authorList>
    </citation>
    <scope>NUCLEOTIDE SEQUENCE [LARGE SCALE GENOMIC DNA]</scope>
    <source>
        <strain evidence="2">CGMCC 1.15067</strain>
    </source>
</reference>
<dbReference type="EMBL" id="JBHUGF010000010">
    <property type="protein sequence ID" value="MFD1990079.1"/>
    <property type="molecule type" value="Genomic_DNA"/>
</dbReference>
<name>A0ABW4UVD0_9BACL</name>
<gene>
    <name evidence="1" type="ORF">ACFSGI_08920</name>
</gene>
<proteinExistence type="predicted"/>
<keyword evidence="2" id="KW-1185">Reference proteome</keyword>
<sequence>MAEFDDYEEALKYYNEEISYYGREEYAIDEYTNIYMAKVEKFEKYTEEGETDGE</sequence>
<organism evidence="1 2">
    <name type="scientific">Paenibacillus nicotianae</name>
    <dbReference type="NCBI Taxonomy" id="1526551"/>
    <lineage>
        <taxon>Bacteria</taxon>
        <taxon>Bacillati</taxon>
        <taxon>Bacillota</taxon>
        <taxon>Bacilli</taxon>
        <taxon>Bacillales</taxon>
        <taxon>Paenibacillaceae</taxon>
        <taxon>Paenibacillus</taxon>
    </lineage>
</organism>
<evidence type="ECO:0000313" key="1">
    <source>
        <dbReference type="EMBL" id="MFD1990079.1"/>
    </source>
</evidence>
<comment type="caution">
    <text evidence="1">The sequence shown here is derived from an EMBL/GenBank/DDBJ whole genome shotgun (WGS) entry which is preliminary data.</text>
</comment>
<dbReference type="Proteomes" id="UP001597403">
    <property type="component" value="Unassembled WGS sequence"/>
</dbReference>